<dbReference type="SUPFAM" id="SSF46938">
    <property type="entry name" value="CRAL/TRIO N-terminal domain"/>
    <property type="match status" value="1"/>
</dbReference>
<dbReference type="PANTHER" id="PTHR10174:SF213">
    <property type="entry name" value="CRAL-TRIO DOMAIN-CONTAINING PROTEIN"/>
    <property type="match status" value="1"/>
</dbReference>
<sequence length="351" mass="40582">MTLLSYNTVTLDSKLCVQVTFNVNKILFHLVSELPAVKIQPTAHLKLQVTMALIKMVPVEEEMKRNPELKEADLKMLKDWYEKQPHLPKISDNELILFLHSNYYRLEPTKTTIDTFYTVRTHVPEFFFNRDPLGNKDLRNIFQTAAYFPLEGETAEGYKIIYGRLMNYEPSAYVYNDAIKYWNMSMDLWMYSEGTMKGHIILVDLAGLSFGHTTRLSPMGLKKFLFYLQEGLPVRLKGLHFTNSIPAMEIILGMMKPFIKKELMDILHIHTSNETVKKFLPLDILPNESGGKAGPLRDLHERNIKKMEAHRDFFLEEESRGRVNESLRPGKGKNATDLFGVEGSFKKLDID</sequence>
<organism evidence="2 3">
    <name type="scientific">Cotesia glomerata</name>
    <name type="common">Lepidopteran parasitic wasp</name>
    <name type="synonym">Apanteles glomeratus</name>
    <dbReference type="NCBI Taxonomy" id="32391"/>
    <lineage>
        <taxon>Eukaryota</taxon>
        <taxon>Metazoa</taxon>
        <taxon>Ecdysozoa</taxon>
        <taxon>Arthropoda</taxon>
        <taxon>Hexapoda</taxon>
        <taxon>Insecta</taxon>
        <taxon>Pterygota</taxon>
        <taxon>Neoptera</taxon>
        <taxon>Endopterygota</taxon>
        <taxon>Hymenoptera</taxon>
        <taxon>Apocrita</taxon>
        <taxon>Ichneumonoidea</taxon>
        <taxon>Braconidae</taxon>
        <taxon>Microgastrinae</taxon>
        <taxon>Cotesia</taxon>
    </lineage>
</organism>
<dbReference type="GO" id="GO:0016020">
    <property type="term" value="C:membrane"/>
    <property type="evidence" value="ECO:0007669"/>
    <property type="project" value="TreeGrafter"/>
</dbReference>
<comment type="caution">
    <text evidence="2">The sequence shown here is derived from an EMBL/GenBank/DDBJ whole genome shotgun (WGS) entry which is preliminary data.</text>
</comment>
<dbReference type="InterPro" id="IPR001251">
    <property type="entry name" value="CRAL-TRIO_dom"/>
</dbReference>
<dbReference type="Gene3D" id="3.40.525.10">
    <property type="entry name" value="CRAL-TRIO lipid binding domain"/>
    <property type="match status" value="1"/>
</dbReference>
<protein>
    <recommendedName>
        <fullName evidence="1">CRAL-TRIO domain-containing protein</fullName>
    </recommendedName>
</protein>
<dbReference type="PROSITE" id="PS50191">
    <property type="entry name" value="CRAL_TRIO"/>
    <property type="match status" value="1"/>
</dbReference>
<evidence type="ECO:0000313" key="3">
    <source>
        <dbReference type="Proteomes" id="UP000826195"/>
    </source>
</evidence>
<dbReference type="GO" id="GO:1902936">
    <property type="term" value="F:phosphatidylinositol bisphosphate binding"/>
    <property type="evidence" value="ECO:0007669"/>
    <property type="project" value="TreeGrafter"/>
</dbReference>
<dbReference type="InterPro" id="IPR036865">
    <property type="entry name" value="CRAL-TRIO_dom_sf"/>
</dbReference>
<evidence type="ECO:0000259" key="1">
    <source>
        <dbReference type="PROSITE" id="PS50191"/>
    </source>
</evidence>
<name>A0AAV7IRI7_COTGL</name>
<dbReference type="EMBL" id="JAHXZJ010000747">
    <property type="protein sequence ID" value="KAH0558075.1"/>
    <property type="molecule type" value="Genomic_DNA"/>
</dbReference>
<accession>A0AAV7IRI7</accession>
<dbReference type="CDD" id="cd00170">
    <property type="entry name" value="SEC14"/>
    <property type="match status" value="1"/>
</dbReference>
<reference evidence="2 3" key="1">
    <citation type="journal article" date="2021" name="J. Hered.">
        <title>A chromosome-level genome assembly of the parasitoid wasp, Cotesia glomerata (Hymenoptera: Braconidae).</title>
        <authorList>
            <person name="Pinto B.J."/>
            <person name="Weis J.J."/>
            <person name="Gamble T."/>
            <person name="Ode P.J."/>
            <person name="Paul R."/>
            <person name="Zaspel J.M."/>
        </authorList>
    </citation>
    <scope>NUCLEOTIDE SEQUENCE [LARGE SCALE GENOMIC DNA]</scope>
    <source>
        <strain evidence="2">CgM1</strain>
    </source>
</reference>
<dbReference type="PRINTS" id="PR00180">
    <property type="entry name" value="CRETINALDHBP"/>
</dbReference>
<dbReference type="SUPFAM" id="SSF52087">
    <property type="entry name" value="CRAL/TRIO domain"/>
    <property type="match status" value="1"/>
</dbReference>
<dbReference type="PANTHER" id="PTHR10174">
    <property type="entry name" value="ALPHA-TOCOPHEROL TRANSFER PROTEIN-RELATED"/>
    <property type="match status" value="1"/>
</dbReference>
<evidence type="ECO:0000313" key="2">
    <source>
        <dbReference type="EMBL" id="KAH0558075.1"/>
    </source>
</evidence>
<dbReference type="Proteomes" id="UP000826195">
    <property type="component" value="Unassembled WGS sequence"/>
</dbReference>
<proteinExistence type="predicted"/>
<dbReference type="InterPro" id="IPR036273">
    <property type="entry name" value="CRAL/TRIO_N_dom_sf"/>
</dbReference>
<dbReference type="Pfam" id="PF00650">
    <property type="entry name" value="CRAL_TRIO"/>
    <property type="match status" value="1"/>
</dbReference>
<dbReference type="AlphaFoldDB" id="A0AAV7IRI7"/>
<gene>
    <name evidence="2" type="ORF">KQX54_014255</name>
</gene>
<keyword evidence="3" id="KW-1185">Reference proteome</keyword>
<feature type="domain" description="CRAL-TRIO" evidence="1">
    <location>
        <begin position="135"/>
        <end position="297"/>
    </location>
</feature>